<dbReference type="Pfam" id="PF08379">
    <property type="entry name" value="Bact_transglu_N"/>
    <property type="match status" value="1"/>
</dbReference>
<dbReference type="Gene3D" id="3.10.620.30">
    <property type="match status" value="1"/>
</dbReference>
<reference evidence="3 4" key="1">
    <citation type="submission" date="2016-05" db="EMBL/GenBank/DDBJ databases">
        <title>Complete Genome and Methylome Analysis of Psychrotrophic Bacterial Isolates from Antarctic Lake Untersee.</title>
        <authorList>
            <person name="Fomenkov A."/>
            <person name="Akimov V.N."/>
            <person name="Vasilyeva L.V."/>
            <person name="Andersen D."/>
            <person name="Vincze T."/>
            <person name="Roberts R.J."/>
        </authorList>
    </citation>
    <scope>NUCLEOTIDE SEQUENCE [LARGE SCALE GENOMIC DNA]</scope>
    <source>
        <strain evidence="3 4">U14-5</strain>
    </source>
</reference>
<dbReference type="RefSeq" id="WP_075796891.1">
    <property type="nucleotide sequence ID" value="NZ_CP015583.1"/>
</dbReference>
<dbReference type="SUPFAM" id="SSF54001">
    <property type="entry name" value="Cysteine proteinases"/>
    <property type="match status" value="1"/>
</dbReference>
<dbReference type="InterPro" id="IPR038765">
    <property type="entry name" value="Papain-like_cys_pep_sf"/>
</dbReference>
<dbReference type="InterPro" id="IPR002931">
    <property type="entry name" value="Transglutaminase-like"/>
</dbReference>
<dbReference type="PANTHER" id="PTHR33490:SF1">
    <property type="entry name" value="SLL1233 PROTEIN"/>
    <property type="match status" value="1"/>
</dbReference>
<evidence type="ECO:0000313" key="3">
    <source>
        <dbReference type="EMBL" id="APT55927.1"/>
    </source>
</evidence>
<gene>
    <name evidence="3" type="ORF">RGI145_01160</name>
</gene>
<organism evidence="3 4">
    <name type="scientific">Roseomonas gilardii</name>
    <dbReference type="NCBI Taxonomy" id="257708"/>
    <lineage>
        <taxon>Bacteria</taxon>
        <taxon>Pseudomonadati</taxon>
        <taxon>Pseudomonadota</taxon>
        <taxon>Alphaproteobacteria</taxon>
        <taxon>Acetobacterales</taxon>
        <taxon>Roseomonadaceae</taxon>
        <taxon>Roseomonas</taxon>
    </lineage>
</organism>
<dbReference type="STRING" id="257708.RGI145_01160"/>
<evidence type="ECO:0000313" key="4">
    <source>
        <dbReference type="Proteomes" id="UP000185494"/>
    </source>
</evidence>
<dbReference type="eggNOG" id="COG1305">
    <property type="taxonomic scope" value="Bacteria"/>
</dbReference>
<dbReference type="SMART" id="SM00460">
    <property type="entry name" value="TGc"/>
    <property type="match status" value="1"/>
</dbReference>
<dbReference type="KEGG" id="rgi:RGI145_01160"/>
<protein>
    <submittedName>
        <fullName evidence="3">IMP dehydrogenase</fullName>
    </submittedName>
</protein>
<dbReference type="PANTHER" id="PTHR33490">
    <property type="entry name" value="BLR5614 PROTEIN-RELATED"/>
    <property type="match status" value="1"/>
</dbReference>
<dbReference type="Pfam" id="PF09899">
    <property type="entry name" value="DUF2126"/>
    <property type="match status" value="1"/>
</dbReference>
<feature type="region of interest" description="Disordered" evidence="1">
    <location>
        <begin position="566"/>
        <end position="645"/>
    </location>
</feature>
<evidence type="ECO:0000259" key="2">
    <source>
        <dbReference type="SMART" id="SM00460"/>
    </source>
</evidence>
<dbReference type="Proteomes" id="UP000185494">
    <property type="component" value="Chromosome 1"/>
</dbReference>
<feature type="compositionally biased region" description="Gly residues" evidence="1">
    <location>
        <begin position="621"/>
        <end position="633"/>
    </location>
</feature>
<dbReference type="eggNOG" id="COG4196">
    <property type="taxonomic scope" value="Bacteria"/>
</dbReference>
<name>A0A1L7AAT3_9PROT</name>
<dbReference type="Pfam" id="PF01841">
    <property type="entry name" value="Transglut_core"/>
    <property type="match status" value="1"/>
</dbReference>
<dbReference type="EMBL" id="CP015583">
    <property type="protein sequence ID" value="APT55927.1"/>
    <property type="molecule type" value="Genomic_DNA"/>
</dbReference>
<feature type="domain" description="Transglutaminase-like" evidence="2">
    <location>
        <begin position="172"/>
        <end position="248"/>
    </location>
</feature>
<evidence type="ECO:0000256" key="1">
    <source>
        <dbReference type="SAM" id="MobiDB-lite"/>
    </source>
</evidence>
<proteinExistence type="predicted"/>
<dbReference type="AlphaFoldDB" id="A0A1L7AAT3"/>
<accession>A0A1L7AAT3</accession>
<dbReference type="InterPro" id="IPR018667">
    <property type="entry name" value="DUF2126"/>
</dbReference>
<dbReference type="InterPro" id="IPR013589">
    <property type="entry name" value="Bac_transglu_N"/>
</dbReference>
<sequence length="1153" mass="128636">MTLHVALNHRTSYRYDRPVNLGPQTIRLRPAPHARTPIVSYNLTVEPKPHFINWMQDPSGNFQARVVFPERVTHFDVTVDLVADMATINPFDFFLEPQAETWPFSYDPVLAEELAPYRRMDAPGPLLQALIDGVPKTEQRTVDMLVGLNQKVQGQIAYIVRMEPGVWTPEETLGHAKGSCRDSTWVLVQLLRNLGFAARFVSGYLIQLTADVKSITGPTGPEADFTDLHAWCEVYLPGAGWVGLDATSGLMAGEGHIPLAATPEPSSAAPISGLIEKCETVFDFSMSVTRVAETPRTTKPYTEAEWQGILQAGREVDRQLEAGGVRLTMGGEPTFIAADDMDGAEWNTDALGPTKRAYAGRLMRRLAKLWSPGMVLQHTVGKHYPGEQLPRWALHCHWRKDGEPVWADPSLLASDDDRDNATAEDAKRFGRALAERLQVDPSLVQDAYEDIHYYLWREHRLPANVIVEDAKLQDPLERDRLARVYGQGLNAEAGSVLPLRRIAMDGVKRWQSGRWFMRGDHIFLVPGDSSIGFRLPLQSLPWVSDGKRPLEVERDPFAPLGALPPHSRHAGQPVQHVGRGNNGGPGAAPFGPLGQRVAGADGDGLEGPYASDPGPLPRTRGLGGPGIGNGTGNGYTPPAADWRPEVGREEPDVVRTALTIEARGGILHVFFPPLTEAEDWLDLCAAIEDTAAEFNRKVFLEGYPPPRDPRLLSFSVTPDPGVIEVNVHPSASWNEHIERSEQLYEEARQTGLIAEKFLLDGRHVGTGGGNHVVMGAERAADSPFLRRPDLLKSMLGFWHNHPSLSYLFSGLFIGPFSQHPRVDEAREDSVNELEIAFGEVSRDRPTPPWLTDRLFRNILADMTGNTHRTEFCIDKMYAPESSSGRLGLVEYRALEMPPHHQMSAAQILLMRACLAAFWERPYERRLIRWGTRLHDDFMLPHFVEENFRDAVEELRGMGAPIELEWFRPHFEFRFPQIGEVSVRGMNLDLRYALEPWHSLGEEPGIGGTVRYVDSSPERVQARISGWVDERFILACNGRAVPLTATERQGEYVGGVRFKAWNPPSSLHPTIRAQSPLVFDIYDRWTGRSLGGLTHHVSHPGGRNYDTRPVNANEAEARRRTRFFAFGHTPGPMAEPVLSVGLEHPRTLDLRRPV</sequence>